<reference evidence="3" key="1">
    <citation type="submission" date="2021-08" db="EMBL/GenBank/DDBJ databases">
        <title>Hoeflea bacterium WL0058 sp. nov., isolated from the sediment.</title>
        <authorList>
            <person name="Wang L."/>
            <person name="Zhang D."/>
        </authorList>
    </citation>
    <scope>NUCLEOTIDE SEQUENCE</scope>
    <source>
        <strain evidence="3">WL0058</strain>
    </source>
</reference>
<dbReference type="Proteomes" id="UP001196509">
    <property type="component" value="Unassembled WGS sequence"/>
</dbReference>
<dbReference type="Gene3D" id="3.10.310.10">
    <property type="entry name" value="Diaminopimelate Epimerase, Chain A, domain 1"/>
    <property type="match status" value="2"/>
</dbReference>
<evidence type="ECO:0000256" key="1">
    <source>
        <dbReference type="ARBA" id="ARBA00007673"/>
    </source>
</evidence>
<dbReference type="PANTHER" id="PTHR43709:SF3">
    <property type="entry name" value="ISOMERASE YBHH-RELATED"/>
    <property type="match status" value="1"/>
</dbReference>
<accession>A0AAE2ZN29</accession>
<evidence type="ECO:0000256" key="2">
    <source>
        <dbReference type="ARBA" id="ARBA00023235"/>
    </source>
</evidence>
<evidence type="ECO:0000313" key="4">
    <source>
        <dbReference type="Proteomes" id="UP001196509"/>
    </source>
</evidence>
<keyword evidence="4" id="KW-1185">Reference proteome</keyword>
<dbReference type="NCBIfam" id="NF033377">
    <property type="entry name" value="OMA_tautomer"/>
    <property type="match status" value="1"/>
</dbReference>
<dbReference type="RefSeq" id="WP_220229935.1">
    <property type="nucleotide sequence ID" value="NZ_JAICBX010000003.1"/>
</dbReference>
<sequence length="355" mass="37634">MSEGIPCVWMRGGTSKGAYFLKQDLPADITERDRLLLSIMGSPDPRQIDGIGGADPLTSKVAVISRSEREDADIDYLFLQVFVDQAIVTDAQNCGNILSAVLPFSVEKGLVEAGVEKTEARIYMVNSDQVAIVTIDTPGGKVSYRGQASIDGVPGTAAPVLEDFPDAAGSTCGALLPTGNAVDMIDGVEATLIDNGMPVVVVAAKDFAITGYETREELESNEEMKARLERLRLKAGPMMNLGDVREKSVPKMTLIAPPAKGGAICTRTFIPHRCHASIGVLGAVSVATACMLPGSPAHKMAQIPAGDRKTISVEHPIGETSVVMETEPEGDSVKVRKAAIVRTARKLFEGLVYPA</sequence>
<dbReference type="SUPFAM" id="SSF54506">
    <property type="entry name" value="Diaminopimelate epimerase-like"/>
    <property type="match status" value="2"/>
</dbReference>
<comment type="similarity">
    <text evidence="1">Belongs to the PrpF family.</text>
</comment>
<gene>
    <name evidence="3" type="ORF">K1W69_18720</name>
</gene>
<protein>
    <submittedName>
        <fullName evidence="3">4-oxalomesaconate tautomerase</fullName>
        <ecNumber evidence="3">5.3.2.8</ecNumber>
    </submittedName>
</protein>
<proteinExistence type="inferred from homology"/>
<dbReference type="Pfam" id="PF04303">
    <property type="entry name" value="PrpF"/>
    <property type="match status" value="1"/>
</dbReference>
<comment type="caution">
    <text evidence="3">The sequence shown here is derived from an EMBL/GenBank/DDBJ whole genome shotgun (WGS) entry which is preliminary data.</text>
</comment>
<keyword evidence="2 3" id="KW-0413">Isomerase</keyword>
<name>A0AAE2ZN29_9HYPH</name>
<dbReference type="GO" id="GO:0016853">
    <property type="term" value="F:isomerase activity"/>
    <property type="evidence" value="ECO:0007669"/>
    <property type="project" value="UniProtKB-KW"/>
</dbReference>
<dbReference type="EMBL" id="JAICBX010000003">
    <property type="protein sequence ID" value="MBW8639236.1"/>
    <property type="molecule type" value="Genomic_DNA"/>
</dbReference>
<dbReference type="InterPro" id="IPR007400">
    <property type="entry name" value="PrpF-like"/>
</dbReference>
<dbReference type="AlphaFoldDB" id="A0AAE2ZN29"/>
<dbReference type="InterPro" id="IPR047687">
    <property type="entry name" value="OMA_tautomer-like"/>
</dbReference>
<evidence type="ECO:0000313" key="3">
    <source>
        <dbReference type="EMBL" id="MBW8639236.1"/>
    </source>
</evidence>
<dbReference type="PANTHER" id="PTHR43709">
    <property type="entry name" value="ACONITATE ISOMERASE-RELATED"/>
    <property type="match status" value="1"/>
</dbReference>
<organism evidence="3 4">
    <name type="scientific">Flavimaribacter sediminis</name>
    <dbReference type="NCBI Taxonomy" id="2865987"/>
    <lineage>
        <taxon>Bacteria</taxon>
        <taxon>Pseudomonadati</taxon>
        <taxon>Pseudomonadota</taxon>
        <taxon>Alphaproteobacteria</taxon>
        <taxon>Hyphomicrobiales</taxon>
        <taxon>Rhizobiaceae</taxon>
        <taxon>Flavimaribacter</taxon>
    </lineage>
</organism>
<dbReference type="EC" id="5.3.2.8" evidence="3"/>